<dbReference type="Proteomes" id="UP001443914">
    <property type="component" value="Unassembled WGS sequence"/>
</dbReference>
<dbReference type="CDD" id="cd00303">
    <property type="entry name" value="retropepsin_like"/>
    <property type="match status" value="1"/>
</dbReference>
<feature type="compositionally biased region" description="Basic residues" evidence="1">
    <location>
        <begin position="485"/>
        <end position="497"/>
    </location>
</feature>
<proteinExistence type="predicted"/>
<feature type="region of interest" description="Disordered" evidence="1">
    <location>
        <begin position="1"/>
        <end position="22"/>
    </location>
</feature>
<gene>
    <name evidence="2" type="ORF">RND81_09G119700</name>
</gene>
<dbReference type="PANTHER" id="PTHR33067:SF31">
    <property type="entry name" value="RNA-DIRECTED DNA POLYMERASE"/>
    <property type="match status" value="1"/>
</dbReference>
<dbReference type="Gene3D" id="2.40.70.10">
    <property type="entry name" value="Acid Proteases"/>
    <property type="match status" value="1"/>
</dbReference>
<dbReference type="PANTHER" id="PTHR33067">
    <property type="entry name" value="RNA-DIRECTED DNA POLYMERASE-RELATED"/>
    <property type="match status" value="1"/>
</dbReference>
<evidence type="ECO:0000313" key="3">
    <source>
        <dbReference type="Proteomes" id="UP001443914"/>
    </source>
</evidence>
<reference evidence="2" key="1">
    <citation type="submission" date="2024-03" db="EMBL/GenBank/DDBJ databases">
        <title>WGS assembly of Saponaria officinalis var. Norfolk2.</title>
        <authorList>
            <person name="Jenkins J."/>
            <person name="Shu S."/>
            <person name="Grimwood J."/>
            <person name="Barry K."/>
            <person name="Goodstein D."/>
            <person name="Schmutz J."/>
            <person name="Leebens-Mack J."/>
            <person name="Osbourn A."/>
        </authorList>
    </citation>
    <scope>NUCLEOTIDE SEQUENCE [LARGE SCALE GENOMIC DNA]</scope>
    <source>
        <strain evidence="2">JIC</strain>
    </source>
</reference>
<protein>
    <submittedName>
        <fullName evidence="2">Uncharacterized protein</fullName>
    </submittedName>
</protein>
<name>A0AAW1ILP9_SAPOF</name>
<keyword evidence="3" id="KW-1185">Reference proteome</keyword>
<dbReference type="AlphaFoldDB" id="A0AAW1ILP9"/>
<feature type="compositionally biased region" description="Basic and acidic residues" evidence="1">
    <location>
        <begin position="157"/>
        <end position="176"/>
    </location>
</feature>
<feature type="region of interest" description="Disordered" evidence="1">
    <location>
        <begin position="145"/>
        <end position="217"/>
    </location>
</feature>
<feature type="compositionally biased region" description="Polar residues" evidence="1">
    <location>
        <begin position="180"/>
        <end position="200"/>
    </location>
</feature>
<evidence type="ECO:0000256" key="1">
    <source>
        <dbReference type="SAM" id="MobiDB-lite"/>
    </source>
</evidence>
<evidence type="ECO:0000313" key="2">
    <source>
        <dbReference type="EMBL" id="KAK9690321.1"/>
    </source>
</evidence>
<sequence>MNLTPPPTNTTYVPPHRNQQFQPQPHWQNLFQNRPQQFQLRPPQQPQLQLEYQPQNSETAEIKALLQQHLAAQAINEAQINQLLAHNKMLYNQIGQLASAQQQRAPGTLPPTGESPHETANVIRTRAEFISDGFRVLSAGTSDRKLDQADLSSIEQETARPIHDEFDRTDEPEAKKQKPTRPNCSQLDRASISSTESAVTRLSGDPDEPKSTPKTNAVPIKIKLPYPEAQRRKTRVQLQFEKFLGVMKHLKVNVPFLDLFSHVPAYAKYMKDTLNRKRTTEDVKAVTFSEKSSEYLSRASPKLTDVPYAIGTLKINNVFCDLGASVSIIPYSVYKKLPKTPLRLTDVTLQQVDRTIIRPLGKIEDVPVQVGKFFIPIDFIVLDIPEDTHVPIILGRTFLHTAGALIDVGKWTLTFKVGEEKMVFWQSEIPRTAMQLVSVFAINTVVPSHDTKDKVEVSLVVVSNTEKTDDNSKAGLGEGVAEGTKKKRRRSKKKKDAKNREERKEPVVKKEETASVVKEVPNESRFRPVPADSPNVRWPNQFKPKDGMV</sequence>
<feature type="region of interest" description="Disordered" evidence="1">
    <location>
        <begin position="468"/>
        <end position="549"/>
    </location>
</feature>
<organism evidence="2 3">
    <name type="scientific">Saponaria officinalis</name>
    <name type="common">Common soapwort</name>
    <name type="synonym">Lychnis saponaria</name>
    <dbReference type="NCBI Taxonomy" id="3572"/>
    <lineage>
        <taxon>Eukaryota</taxon>
        <taxon>Viridiplantae</taxon>
        <taxon>Streptophyta</taxon>
        <taxon>Embryophyta</taxon>
        <taxon>Tracheophyta</taxon>
        <taxon>Spermatophyta</taxon>
        <taxon>Magnoliopsida</taxon>
        <taxon>eudicotyledons</taxon>
        <taxon>Gunneridae</taxon>
        <taxon>Pentapetalae</taxon>
        <taxon>Caryophyllales</taxon>
        <taxon>Caryophyllaceae</taxon>
        <taxon>Caryophylleae</taxon>
        <taxon>Saponaria</taxon>
    </lineage>
</organism>
<feature type="compositionally biased region" description="Basic and acidic residues" evidence="1">
    <location>
        <begin position="498"/>
        <end position="513"/>
    </location>
</feature>
<dbReference type="InterPro" id="IPR021109">
    <property type="entry name" value="Peptidase_aspartic_dom_sf"/>
</dbReference>
<accession>A0AAW1ILP9</accession>
<comment type="caution">
    <text evidence="2">The sequence shown here is derived from an EMBL/GenBank/DDBJ whole genome shotgun (WGS) entry which is preliminary data.</text>
</comment>
<dbReference type="EMBL" id="JBDFQZ010000009">
    <property type="protein sequence ID" value="KAK9690321.1"/>
    <property type="molecule type" value="Genomic_DNA"/>
</dbReference>
<dbReference type="SUPFAM" id="SSF50630">
    <property type="entry name" value="Acid proteases"/>
    <property type="match status" value="1"/>
</dbReference>